<dbReference type="AlphaFoldDB" id="Z9JLE5"/>
<dbReference type="EMBL" id="JDSQ01000006">
    <property type="protein sequence ID" value="EWS78636.1"/>
    <property type="molecule type" value="Genomic_DNA"/>
</dbReference>
<reference evidence="2 3" key="1">
    <citation type="journal article" date="2014" name="Genome Announc.">
        <title>Draft Genome Sequence of Xylella fastidiosa Pear Leaf Scorch Strain in Taiwan.</title>
        <authorList>
            <person name="Su C.C."/>
            <person name="Deng W.L."/>
            <person name="Jan F.J."/>
            <person name="Chang C.J."/>
            <person name="Huang H."/>
            <person name="Chen J."/>
        </authorList>
    </citation>
    <scope>NUCLEOTIDE SEQUENCE [LARGE SCALE GENOMIC DNA]</scope>
    <source>
        <strain evidence="2 3">PLS229</strain>
    </source>
</reference>
<organism evidence="2 3">
    <name type="scientific">Xylella taiwanensis</name>
    <dbReference type="NCBI Taxonomy" id="1444770"/>
    <lineage>
        <taxon>Bacteria</taxon>
        <taxon>Pseudomonadati</taxon>
        <taxon>Pseudomonadota</taxon>
        <taxon>Gammaproteobacteria</taxon>
        <taxon>Lysobacterales</taxon>
        <taxon>Lysobacteraceae</taxon>
        <taxon>Xylella</taxon>
    </lineage>
</organism>
<protein>
    <recommendedName>
        <fullName evidence="4">ABC transporter permease</fullName>
    </recommendedName>
</protein>
<evidence type="ECO:0000256" key="1">
    <source>
        <dbReference type="SAM" id="Phobius"/>
    </source>
</evidence>
<evidence type="ECO:0000313" key="2">
    <source>
        <dbReference type="EMBL" id="EWS78636.1"/>
    </source>
</evidence>
<name>Z9JLE5_9GAMM</name>
<keyword evidence="1" id="KW-1133">Transmembrane helix</keyword>
<dbReference type="STRING" id="1444770.AF72_04925"/>
<evidence type="ECO:0008006" key="4">
    <source>
        <dbReference type="Google" id="ProtNLM"/>
    </source>
</evidence>
<accession>Z9JLE5</accession>
<evidence type="ECO:0000313" key="3">
    <source>
        <dbReference type="Proteomes" id="UP000020406"/>
    </source>
</evidence>
<proteinExistence type="predicted"/>
<keyword evidence="1" id="KW-0812">Transmembrane</keyword>
<keyword evidence="1" id="KW-0472">Membrane</keyword>
<dbReference type="PATRIC" id="fig|1444770.3.peg.1180"/>
<feature type="transmembrane region" description="Helical" evidence="1">
    <location>
        <begin position="12"/>
        <end position="32"/>
    </location>
</feature>
<gene>
    <name evidence="2" type="ORF">AF72_04925</name>
</gene>
<dbReference type="eggNOG" id="COG4591">
    <property type="taxonomic scope" value="Bacteria"/>
</dbReference>
<comment type="caution">
    <text evidence="2">The sequence shown here is derived from an EMBL/GenBank/DDBJ whole genome shotgun (WGS) entry which is preliminary data.</text>
</comment>
<sequence length="119" mass="12236">MWGLRTLQQRWGASAVIGIAGVAGVLLALLAMGEGDGRTLRQSGSADTAIVLWGAALSEVNAVLDNDSLVQIEQASPIARDTRDEPLASSEIVVAAHLLLGGAQIEDAAGSVQFRGVSD</sequence>
<dbReference type="Proteomes" id="UP000020406">
    <property type="component" value="Unassembled WGS sequence"/>
</dbReference>